<proteinExistence type="predicted"/>
<evidence type="ECO:0000256" key="1">
    <source>
        <dbReference type="SAM" id="MobiDB-lite"/>
    </source>
</evidence>
<dbReference type="AlphaFoldDB" id="A0A1Y5Q3N9"/>
<dbReference type="EMBL" id="FLTS01000001">
    <property type="protein sequence ID" value="SBV35405.1"/>
    <property type="molecule type" value="Genomic_DNA"/>
</dbReference>
<evidence type="ECO:0000313" key="2">
    <source>
        <dbReference type="EMBL" id="SBV35405.1"/>
    </source>
</evidence>
<reference evidence="2" key="1">
    <citation type="submission" date="2016-03" db="EMBL/GenBank/DDBJ databases">
        <authorList>
            <person name="Ploux O."/>
        </authorList>
    </citation>
    <scope>NUCLEOTIDE SEQUENCE</scope>
    <source>
        <strain evidence="2">UC10</strain>
    </source>
</reference>
<gene>
    <name evidence="2" type="ORF">STPYR_10335</name>
</gene>
<protein>
    <submittedName>
        <fullName evidence="2">Uncharacterized protein</fullName>
    </submittedName>
</protein>
<feature type="region of interest" description="Disordered" evidence="1">
    <location>
        <begin position="1"/>
        <end position="20"/>
    </location>
</feature>
<name>A0A1Y5Q3N9_9GAMM</name>
<organism evidence="2">
    <name type="scientific">uncultured Stenotrophomonas sp</name>
    <dbReference type="NCBI Taxonomy" id="165438"/>
    <lineage>
        <taxon>Bacteria</taxon>
        <taxon>Pseudomonadati</taxon>
        <taxon>Pseudomonadota</taxon>
        <taxon>Gammaproteobacteria</taxon>
        <taxon>Lysobacterales</taxon>
        <taxon>Lysobacteraceae</taxon>
        <taxon>Stenotrophomonas</taxon>
        <taxon>environmental samples</taxon>
    </lineage>
</organism>
<accession>A0A1Y5Q3N9</accession>
<sequence length="20" mass="2071">MAAEGSRTRAAGSLKLPKVK</sequence>